<evidence type="ECO:0000313" key="4">
    <source>
        <dbReference type="EMBL" id="CCI48152.1"/>
    </source>
</evidence>
<accession>A0A024GMN8</accession>
<dbReference type="OrthoDB" id="411211at2759"/>
<dbReference type="InterPro" id="IPR029052">
    <property type="entry name" value="Metallo-depent_PP-like"/>
</dbReference>
<dbReference type="STRING" id="65357.A0A024GMN8"/>
<protein>
    <recommendedName>
        <fullName evidence="3">Calcineurin-like phosphoesterase domain-containing protein</fullName>
    </recommendedName>
</protein>
<organism evidence="4 5">
    <name type="scientific">Albugo candida</name>
    <dbReference type="NCBI Taxonomy" id="65357"/>
    <lineage>
        <taxon>Eukaryota</taxon>
        <taxon>Sar</taxon>
        <taxon>Stramenopiles</taxon>
        <taxon>Oomycota</taxon>
        <taxon>Peronosporomycetes</taxon>
        <taxon>Albuginales</taxon>
        <taxon>Albuginaceae</taxon>
        <taxon>Albugo</taxon>
    </lineage>
</organism>
<feature type="domain" description="Calcineurin-like phosphoesterase" evidence="3">
    <location>
        <begin position="81"/>
        <end position="369"/>
    </location>
</feature>
<dbReference type="Gene3D" id="3.60.21.10">
    <property type="match status" value="1"/>
</dbReference>
<dbReference type="SUPFAM" id="SSF56300">
    <property type="entry name" value="Metallo-dependent phosphatases"/>
    <property type="match status" value="1"/>
</dbReference>
<evidence type="ECO:0000313" key="5">
    <source>
        <dbReference type="Proteomes" id="UP000053237"/>
    </source>
</evidence>
<evidence type="ECO:0000259" key="3">
    <source>
        <dbReference type="Pfam" id="PF00149"/>
    </source>
</evidence>
<gene>
    <name evidence="4" type="ORF">BN9_092140</name>
</gene>
<keyword evidence="1" id="KW-0732">Signal</keyword>
<dbReference type="PANTHER" id="PTHR10161">
    <property type="entry name" value="TARTRATE-RESISTANT ACID PHOSPHATASE TYPE 5"/>
    <property type="match status" value="1"/>
</dbReference>
<dbReference type="AlphaFoldDB" id="A0A024GMN8"/>
<dbReference type="InterPro" id="IPR004843">
    <property type="entry name" value="Calcineurin-like_PHP"/>
</dbReference>
<reference evidence="4 5" key="1">
    <citation type="submission" date="2012-05" db="EMBL/GenBank/DDBJ databases">
        <title>Recombination and specialization in a pathogen metapopulation.</title>
        <authorList>
            <person name="Gardiner A."/>
            <person name="Kemen E."/>
            <person name="Schultz-Larsen T."/>
            <person name="MacLean D."/>
            <person name="Van Oosterhout C."/>
            <person name="Jones J.D.G."/>
        </authorList>
    </citation>
    <scope>NUCLEOTIDE SEQUENCE [LARGE SCALE GENOMIC DNA]</scope>
    <source>
        <strain evidence="4 5">Ac Nc2</strain>
    </source>
</reference>
<dbReference type="PANTHER" id="PTHR10161:SF14">
    <property type="entry name" value="TARTRATE-RESISTANT ACID PHOSPHATASE TYPE 5"/>
    <property type="match status" value="1"/>
</dbReference>
<dbReference type="EMBL" id="CAIX01000207">
    <property type="protein sequence ID" value="CCI48152.1"/>
    <property type="molecule type" value="Genomic_DNA"/>
</dbReference>
<comment type="caution">
    <text evidence="4">The sequence shown here is derived from an EMBL/GenBank/DDBJ whole genome shotgun (WGS) entry which is preliminary data.</text>
</comment>
<dbReference type="GO" id="GO:0016787">
    <property type="term" value="F:hydrolase activity"/>
    <property type="evidence" value="ECO:0007669"/>
    <property type="project" value="UniProtKB-KW"/>
</dbReference>
<keyword evidence="2" id="KW-0378">Hydrolase</keyword>
<proteinExistence type="predicted"/>
<name>A0A024GMN8_9STRA</name>
<keyword evidence="5" id="KW-1185">Reference proteome</keyword>
<dbReference type="InterPro" id="IPR051558">
    <property type="entry name" value="Metallophosphoesterase_PAP"/>
</dbReference>
<dbReference type="Proteomes" id="UP000053237">
    <property type="component" value="Unassembled WGS sequence"/>
</dbReference>
<dbReference type="Pfam" id="PF00149">
    <property type="entry name" value="Metallophos"/>
    <property type="match status" value="1"/>
</dbReference>
<evidence type="ECO:0000256" key="2">
    <source>
        <dbReference type="ARBA" id="ARBA00022801"/>
    </source>
</evidence>
<evidence type="ECO:0000256" key="1">
    <source>
        <dbReference type="ARBA" id="ARBA00022729"/>
    </source>
</evidence>
<sequence length="476" mass="52683">MRSRNCLIACVACLTVFAVLGIILGIVLSRKTISHSNKGGKELWKKKSEEVFGGLEMSGSGSGSEEDEMDTTDPTLENYTMTALAIGDWGRTVAKVGGSCCARRKTYTIKDFNAMEYTATLLGLAAAKVKPRPTFILGHGDNFYWTGLNGVQDQAYRFHETFETKYNDASLDGVPWINVLGNHDYGGASFVCSKDNAPVKCTSPQALVSALKSKFDLQASYHSPNGDRWVLRDHFYTVRYASEAFDVEIFNMDTNDADTHGLRQICCQCYGYSGKNDGRCEQVVRGDALCAGGSTAMYDACATQLKAWADDSRARLVDAVAASNATWKIINTHYSPYNHYSPEKAEQWKKLLSTFKGKVQLFIYGHTHAEKHDYASFRMHFIENGAGGGIQNESPSGIPPYAESYVENVWSAGHYPYGIFQLELSKTWMKVQFFTFDTSWKMNLDVGKTVTGGIAAPHCWYLPVSGRKGRACSKVE</sequence>
<dbReference type="InParanoid" id="A0A024GMN8"/>